<organism evidence="5 6">
    <name type="scientific">Endocarpon pusillum</name>
    <dbReference type="NCBI Taxonomy" id="364733"/>
    <lineage>
        <taxon>Eukaryota</taxon>
        <taxon>Fungi</taxon>
        <taxon>Dikarya</taxon>
        <taxon>Ascomycota</taxon>
        <taxon>Pezizomycotina</taxon>
        <taxon>Eurotiomycetes</taxon>
        <taxon>Chaetothyriomycetidae</taxon>
        <taxon>Verrucariales</taxon>
        <taxon>Verrucariaceae</taxon>
        <taxon>Endocarpon</taxon>
    </lineage>
</organism>
<feature type="compositionally biased region" description="Low complexity" evidence="2">
    <location>
        <begin position="496"/>
        <end position="517"/>
    </location>
</feature>
<dbReference type="PROSITE" id="PS51719">
    <property type="entry name" value="G_SEPTIN"/>
    <property type="match status" value="1"/>
</dbReference>
<evidence type="ECO:0000313" key="6">
    <source>
        <dbReference type="Proteomes" id="UP000606974"/>
    </source>
</evidence>
<proteinExistence type="inferred from homology"/>
<protein>
    <recommendedName>
        <fullName evidence="4">Septin-type G domain-containing protein</fullName>
    </recommendedName>
</protein>
<name>A0A8H7A9I3_9EURO</name>
<evidence type="ECO:0000259" key="4">
    <source>
        <dbReference type="PROSITE" id="PS51719"/>
    </source>
</evidence>
<feature type="compositionally biased region" description="Polar residues" evidence="2">
    <location>
        <begin position="91"/>
        <end position="100"/>
    </location>
</feature>
<keyword evidence="3" id="KW-0812">Transmembrane</keyword>
<feature type="region of interest" description="Disordered" evidence="2">
    <location>
        <begin position="485"/>
        <end position="519"/>
    </location>
</feature>
<feature type="compositionally biased region" description="Polar residues" evidence="2">
    <location>
        <begin position="416"/>
        <end position="428"/>
    </location>
</feature>
<keyword evidence="3" id="KW-1133">Transmembrane helix</keyword>
<dbReference type="Gene3D" id="3.40.50.300">
    <property type="entry name" value="P-loop containing nucleotide triphosphate hydrolases"/>
    <property type="match status" value="1"/>
</dbReference>
<reference evidence="5" key="1">
    <citation type="submission" date="2020-02" db="EMBL/GenBank/DDBJ databases">
        <authorList>
            <person name="Palmer J.M."/>
        </authorList>
    </citation>
    <scope>NUCLEOTIDE SEQUENCE</scope>
    <source>
        <strain evidence="5">EPUS1.4</strain>
        <tissue evidence="5">Thallus</tissue>
    </source>
</reference>
<dbReference type="SUPFAM" id="SSF52540">
    <property type="entry name" value="P-loop containing nucleoside triphosphate hydrolases"/>
    <property type="match status" value="1"/>
</dbReference>
<dbReference type="AlphaFoldDB" id="A0A8H7A9I3"/>
<keyword evidence="1" id="KW-0342">GTP-binding</keyword>
<evidence type="ECO:0000313" key="5">
    <source>
        <dbReference type="EMBL" id="KAF7503076.1"/>
    </source>
</evidence>
<dbReference type="EMBL" id="JAACFV010000199">
    <property type="protein sequence ID" value="KAF7503076.1"/>
    <property type="molecule type" value="Genomic_DNA"/>
</dbReference>
<sequence>MMRPLAGSEAFQPRSRKASVTEPLPAPSTRSASPVTFFLRRGSQGNGDGNTAEIPDSPIPSAPTVVAKADPDEASQSPRRRSTLKAREATTSRGSPSAEFQTQLPQQEPLTPLLVPSDTSSLPSSPKSTSTRSLRPSEVGSTAEETGSQAILSSGDEELEGEPSSQSAEGAPQLIMPSIKIPSRRPFTERGKRIGKFKILVAGGKGIGKTSLIKSIVQTCEDIVHVDPLPVSRSSAMPSSPKVKGVFKNSAQPQISEVSASTRPYPPWWAEIEESKILRRRRSTGDTVLDRNLCFVDTASREDCSTIFEYMTMQLHKALKAPIEANSDLVSLLSGSGGSQVDLVLYMFSKDTMDADISQMKALSELSDVVPLISKADQLSPDHIEALKLEFKSKVHVGTLSKLPAFSTSETRKGTLDSSGPYTVSSATGPDHETMDASLLMSPDYVQPLMPSELSWLVQHIFETEVVSYLRYSAAKKLIAWQNAQPPHTKPTVSPLTSHSFSPRPSSLGSPLPRSTTNPGMLVPFASDLALTTTSNSQAMTRLAEHAQQEERLAQVRLNKWANDLQNSLQRERERFEKLARGERAIWLVERMSEEVQGGRLAALDQSGALVKAGSREDRASKWASARHSTHDPLGLLRWSDSLRTRGWIALQVIGSFGMIGGLAFWLARTWGLTSTINEWIHAWTWNPFAMECNHSRPIFI</sequence>
<dbReference type="InterPro" id="IPR030379">
    <property type="entry name" value="G_SEPTIN_dom"/>
</dbReference>
<keyword evidence="6" id="KW-1185">Reference proteome</keyword>
<accession>A0A8H7A9I3</accession>
<feature type="region of interest" description="Disordered" evidence="2">
    <location>
        <begin position="410"/>
        <end position="430"/>
    </location>
</feature>
<evidence type="ECO:0000256" key="1">
    <source>
        <dbReference type="RuleBase" id="RU004560"/>
    </source>
</evidence>
<dbReference type="OrthoDB" id="4150765at2759"/>
<feature type="region of interest" description="Disordered" evidence="2">
    <location>
        <begin position="1"/>
        <end position="180"/>
    </location>
</feature>
<feature type="compositionally biased region" description="Polar residues" evidence="2">
    <location>
        <begin position="485"/>
        <end position="495"/>
    </location>
</feature>
<feature type="compositionally biased region" description="Low complexity" evidence="2">
    <location>
        <begin position="101"/>
        <end position="137"/>
    </location>
</feature>
<dbReference type="InterPro" id="IPR027417">
    <property type="entry name" value="P-loop_NTPase"/>
</dbReference>
<feature type="compositionally biased region" description="Polar residues" evidence="2">
    <location>
        <begin position="139"/>
        <end position="152"/>
    </location>
</feature>
<keyword evidence="1" id="KW-0547">Nucleotide-binding</keyword>
<dbReference type="Proteomes" id="UP000606974">
    <property type="component" value="Unassembled WGS sequence"/>
</dbReference>
<dbReference type="Pfam" id="PF00735">
    <property type="entry name" value="Septin"/>
    <property type="match status" value="1"/>
</dbReference>
<gene>
    <name evidence="5" type="ORF">GJ744_004358</name>
</gene>
<dbReference type="GO" id="GO:0005525">
    <property type="term" value="F:GTP binding"/>
    <property type="evidence" value="ECO:0007669"/>
    <property type="project" value="UniProtKB-KW"/>
</dbReference>
<comment type="similarity">
    <text evidence="1">Belongs to the TRAFAC class TrmE-Era-EngA-EngB-Septin-like GTPase superfamily. Septin GTPase family.</text>
</comment>
<dbReference type="PANTHER" id="PTHR18884">
    <property type="entry name" value="SEPTIN"/>
    <property type="match status" value="1"/>
</dbReference>
<keyword evidence="3" id="KW-0472">Membrane</keyword>
<comment type="caution">
    <text evidence="5">The sequence shown here is derived from an EMBL/GenBank/DDBJ whole genome shotgun (WGS) entry which is preliminary data.</text>
</comment>
<feature type="transmembrane region" description="Helical" evidence="3">
    <location>
        <begin position="648"/>
        <end position="668"/>
    </location>
</feature>
<evidence type="ECO:0000256" key="2">
    <source>
        <dbReference type="SAM" id="MobiDB-lite"/>
    </source>
</evidence>
<feature type="domain" description="Septin-type G" evidence="4">
    <location>
        <begin position="193"/>
        <end position="488"/>
    </location>
</feature>
<evidence type="ECO:0000256" key="3">
    <source>
        <dbReference type="SAM" id="Phobius"/>
    </source>
</evidence>